<organism evidence="2 3">
    <name type="scientific">Roseivirga echinicomitans</name>
    <dbReference type="NCBI Taxonomy" id="296218"/>
    <lineage>
        <taxon>Bacteria</taxon>
        <taxon>Pseudomonadati</taxon>
        <taxon>Bacteroidota</taxon>
        <taxon>Cytophagia</taxon>
        <taxon>Cytophagales</taxon>
        <taxon>Roseivirgaceae</taxon>
        <taxon>Roseivirga</taxon>
    </lineage>
</organism>
<keyword evidence="1" id="KW-0472">Membrane</keyword>
<dbReference type="Proteomes" id="UP000075615">
    <property type="component" value="Unassembled WGS sequence"/>
</dbReference>
<evidence type="ECO:0000313" key="2">
    <source>
        <dbReference type="EMBL" id="KYG82226.1"/>
    </source>
</evidence>
<feature type="transmembrane region" description="Helical" evidence="1">
    <location>
        <begin position="27"/>
        <end position="47"/>
    </location>
</feature>
<comment type="caution">
    <text evidence="2">The sequence shown here is derived from an EMBL/GenBank/DDBJ whole genome shotgun (WGS) entry which is preliminary data.</text>
</comment>
<sequence>MYSKGISIRVEADGTTVTDFVNALRGIATVTLVVSFELIYISIPLVWSKTFSIKPNQKSVPSVVTWPLAEKARQTNPKKVRNKLLNLILPLAVISYMNFKYASFYEISLN</sequence>
<feature type="transmembrane region" description="Helical" evidence="1">
    <location>
        <begin position="84"/>
        <end position="104"/>
    </location>
</feature>
<keyword evidence="1" id="KW-0812">Transmembrane</keyword>
<dbReference type="AlphaFoldDB" id="A0A150XU64"/>
<name>A0A150XU64_9BACT</name>
<protein>
    <submittedName>
        <fullName evidence="2">Uncharacterized protein</fullName>
    </submittedName>
</protein>
<evidence type="ECO:0000313" key="3">
    <source>
        <dbReference type="Proteomes" id="UP000075615"/>
    </source>
</evidence>
<accession>A0A150XU64</accession>
<proteinExistence type="predicted"/>
<evidence type="ECO:0000256" key="1">
    <source>
        <dbReference type="SAM" id="Phobius"/>
    </source>
</evidence>
<dbReference type="EMBL" id="LRDB01000004">
    <property type="protein sequence ID" value="KYG82226.1"/>
    <property type="molecule type" value="Genomic_DNA"/>
</dbReference>
<keyword evidence="3" id="KW-1185">Reference proteome</keyword>
<reference evidence="2 3" key="1">
    <citation type="submission" date="2016-01" db="EMBL/GenBank/DDBJ databases">
        <title>Genome sequencing of Roseivirga echinicomitans KMM 6058.</title>
        <authorList>
            <person name="Selvaratnam C."/>
            <person name="Thevarajoo S."/>
            <person name="Goh K.M."/>
            <person name="Ee R."/>
            <person name="Chan K.-G."/>
            <person name="Chong C.S."/>
        </authorList>
    </citation>
    <scope>NUCLEOTIDE SEQUENCE [LARGE SCALE GENOMIC DNA]</scope>
    <source>
        <strain evidence="2 3">KMM 6058</strain>
    </source>
</reference>
<keyword evidence="1" id="KW-1133">Transmembrane helix</keyword>
<gene>
    <name evidence="2" type="ORF">AWN68_15400</name>
</gene>
<dbReference type="STRING" id="296218.AWN68_15400"/>